<evidence type="ECO:0008006" key="3">
    <source>
        <dbReference type="Google" id="ProtNLM"/>
    </source>
</evidence>
<reference evidence="2" key="1">
    <citation type="journal article" date="2019" name="Int. J. Syst. Evol. Microbiol.">
        <title>The Global Catalogue of Microorganisms (GCM) 10K type strain sequencing project: providing services to taxonomists for standard genome sequencing and annotation.</title>
        <authorList>
            <consortium name="The Broad Institute Genomics Platform"/>
            <consortium name="The Broad Institute Genome Sequencing Center for Infectious Disease"/>
            <person name="Wu L."/>
            <person name="Ma J."/>
        </authorList>
    </citation>
    <scope>NUCLEOTIDE SEQUENCE [LARGE SCALE GENOMIC DNA]</scope>
    <source>
        <strain evidence="2">JCM 17214</strain>
    </source>
</reference>
<dbReference type="Gene3D" id="2.180.10.10">
    <property type="entry name" value="RHS repeat-associated core"/>
    <property type="match status" value="1"/>
</dbReference>
<proteinExistence type="predicted"/>
<comment type="caution">
    <text evidence="1">The sequence shown here is derived from an EMBL/GenBank/DDBJ whole genome shotgun (WGS) entry which is preliminary data.</text>
</comment>
<sequence>MPSSPNAAALERYALMPVNEASGTPGISLPLYEGRSGQLAVSVAASYHASGVRVTDVASWLGLGWALNAGGTITRVVRGNPDEKTGGFRQNFANVPRSSDLRLFGGLGKQPTADYYKLDRIAEGQLDYEPDLYTYNIQGRAGCFMLGNDGQYHTAPMAPLDVALGDTSFTITDELGVQYFFGDREYSSSSDLKKGKMIAAWNLSRIVSADKADTVRFEYKPAGLVNYILQQQVSYVSKVEMVLDGKDKSAGFNPQDDTHEIPLIRTHQYAQQLRRIVFKGGRVELVVAPRLDTNGSRLQALHVVSRDGQDTLRTITFHHSYFNPETIGHFDAQNTLRLRLDSVATQAGPEHLPPYAFGYSTVPLPDRLTGPRDYWGYANGRPGIPGPELIPTTLIQSRTYKGLVWVGGGDRRPNPDHAQAGMLNRIRYPAGGEHRFVFEPNTVPEYYLVRNPRQEKQVKASGPTTADALLTAPETLLITTPVSRVLCQVDINFKGWDAEYFGTTKHAYGKIIITDITLGQPAAVLRTWEKYFDQSGSDTTTTVDLEANHTYRLEAQCRGPYVASLNLSYEKTSHTMAWRDAVVGGMRLREQFMRAAPNAAATIKHYYYHAPEQQLSSGYLVNSVPPRFLRNHVVCMRSLGEPGCTSNGSVVCPQPSILNVTYTTVSSNSLGELEGQDQVVAYSAITVVDSASTGETAGKTVSRYSVSEETTMNGAPYPPKVLTSWKRGNLLSRSLYANSAAGDQLLAKTLYEYTDLDTVKIVGLHSMRDAVFTDGTLFTADDRAWPFAYMNTEQYCGWSYLSQTRHYRYQPGDTTRQQLSITRYRYDNLTHQQPTLVETSLADGSWQQTRSRYAADYELVPVLNGIVAPPVMALAELGRIHAVAQLIEQVTTRRTATDTVVTQGALTEYRILTPGVVLPARQLSLQLPAPRHWTDFTPSAVRIGSWIVDSFYRPTMTVDHYDADRQVAELHRVEGNPISYLWDPVARQPVGEIRHAPADRVAYTSFERNVPGTWQYAPNRVVAGGRTGSRAYAPQSPSEYLLRHNIPTGAYTVSCWSTATPTVWADGLVQPIPPPIQQTGPWSWYQIPIQVNHNTVSVSTAVGALLDEVRLLPVGAQMTTYSYDPLRGQTSQTDASGRTTTYEYDALGRLLRTRDDQGQLLTQQQYHYGRP</sequence>
<organism evidence="1 2">
    <name type="scientific">Hymenobacter algoricola</name>
    <dbReference type="NCBI Taxonomy" id="486267"/>
    <lineage>
        <taxon>Bacteria</taxon>
        <taxon>Pseudomonadati</taxon>
        <taxon>Bacteroidota</taxon>
        <taxon>Cytophagia</taxon>
        <taxon>Cytophagales</taxon>
        <taxon>Hymenobacteraceae</taxon>
        <taxon>Hymenobacter</taxon>
    </lineage>
</organism>
<evidence type="ECO:0000313" key="2">
    <source>
        <dbReference type="Proteomes" id="UP001499909"/>
    </source>
</evidence>
<accession>A0ABP7N1V1</accession>
<name>A0ABP7N1V1_9BACT</name>
<protein>
    <recommendedName>
        <fullName evidence="3">RHS repeat protein</fullName>
    </recommendedName>
</protein>
<dbReference type="NCBIfam" id="TIGR01643">
    <property type="entry name" value="YD_repeat_2x"/>
    <property type="match status" value="1"/>
</dbReference>
<dbReference type="Proteomes" id="UP001499909">
    <property type="component" value="Unassembled WGS sequence"/>
</dbReference>
<dbReference type="InterPro" id="IPR006530">
    <property type="entry name" value="YD"/>
</dbReference>
<keyword evidence="2" id="KW-1185">Reference proteome</keyword>
<dbReference type="InterPro" id="IPR031325">
    <property type="entry name" value="RHS_repeat"/>
</dbReference>
<dbReference type="EMBL" id="BAABDH010000036">
    <property type="protein sequence ID" value="GAA3934865.1"/>
    <property type="molecule type" value="Genomic_DNA"/>
</dbReference>
<gene>
    <name evidence="1" type="ORF">GCM10022406_19100</name>
</gene>
<evidence type="ECO:0000313" key="1">
    <source>
        <dbReference type="EMBL" id="GAA3934865.1"/>
    </source>
</evidence>
<dbReference type="Pfam" id="PF05593">
    <property type="entry name" value="RHS_repeat"/>
    <property type="match status" value="1"/>
</dbReference>